<dbReference type="InterPro" id="IPR050725">
    <property type="entry name" value="CysQ/Inositol_MonoPase"/>
</dbReference>
<name>A0A6J6E137_9ZZZZ</name>
<dbReference type="SUPFAM" id="SSF56655">
    <property type="entry name" value="Carbohydrate phosphatase"/>
    <property type="match status" value="1"/>
</dbReference>
<dbReference type="Gene3D" id="3.40.190.80">
    <property type="match status" value="1"/>
</dbReference>
<accession>A0A6J6E137</accession>
<proteinExistence type="predicted"/>
<reference evidence="1" key="1">
    <citation type="submission" date="2020-05" db="EMBL/GenBank/DDBJ databases">
        <authorList>
            <person name="Chiriac C."/>
            <person name="Salcher M."/>
            <person name="Ghai R."/>
            <person name="Kavagutti S V."/>
        </authorList>
    </citation>
    <scope>NUCLEOTIDE SEQUENCE</scope>
</reference>
<protein>
    <submittedName>
        <fullName evidence="1">Unannotated protein</fullName>
    </submittedName>
</protein>
<sequence>MSMTDAKLAAEIATKAGELLLKLRDDFVGDLDQLREAGDAQAQTLIAKLLAEHRPTDLILSEEAVDDARRLTADRVWIIDPLDGTWEYGEGRWDWAVHVALWQRAADDIIDAAIFLPATNQLFTTDQPPAIPAWPTNPPKIVVSRTRPPKQLAQIQSQVSKLLAQQGLAASLELLEVGSAGAKTAALLTGDAQLYVHDGGLNEWDAAAPFAIAKAAGIVVKHFDGKALKYNKSDVKLAAVYLATPKMAEIFEQIEL</sequence>
<dbReference type="PRINTS" id="PR00377">
    <property type="entry name" value="IMPHPHTASES"/>
</dbReference>
<dbReference type="EMBL" id="CAEZTT010000008">
    <property type="protein sequence ID" value="CAB4568905.1"/>
    <property type="molecule type" value="Genomic_DNA"/>
</dbReference>
<gene>
    <name evidence="1" type="ORF">UFOPK1726_00159</name>
</gene>
<dbReference type="PANTHER" id="PTHR43028">
    <property type="entry name" value="3'(2'),5'-BISPHOSPHATE NUCLEOTIDASE 1"/>
    <property type="match status" value="1"/>
</dbReference>
<dbReference type="GO" id="GO:0000103">
    <property type="term" value="P:sulfate assimilation"/>
    <property type="evidence" value="ECO:0007669"/>
    <property type="project" value="TreeGrafter"/>
</dbReference>
<dbReference type="GO" id="GO:0008441">
    <property type="term" value="F:3'(2'),5'-bisphosphate nucleotidase activity"/>
    <property type="evidence" value="ECO:0007669"/>
    <property type="project" value="TreeGrafter"/>
</dbReference>
<dbReference type="GO" id="GO:0050427">
    <property type="term" value="P:3'-phosphoadenosine 5'-phosphosulfate metabolic process"/>
    <property type="evidence" value="ECO:0007669"/>
    <property type="project" value="TreeGrafter"/>
</dbReference>
<dbReference type="Gene3D" id="3.30.540.10">
    <property type="entry name" value="Fructose-1,6-Bisphosphatase, subunit A, domain 1"/>
    <property type="match status" value="1"/>
</dbReference>
<dbReference type="Pfam" id="PF00459">
    <property type="entry name" value="Inositol_P"/>
    <property type="match status" value="1"/>
</dbReference>
<evidence type="ECO:0000313" key="1">
    <source>
        <dbReference type="EMBL" id="CAB4568905.1"/>
    </source>
</evidence>
<organism evidence="1">
    <name type="scientific">freshwater metagenome</name>
    <dbReference type="NCBI Taxonomy" id="449393"/>
    <lineage>
        <taxon>unclassified sequences</taxon>
        <taxon>metagenomes</taxon>
        <taxon>ecological metagenomes</taxon>
    </lineage>
</organism>
<dbReference type="PANTHER" id="PTHR43028:SF5">
    <property type="entry name" value="3'(2'),5'-BISPHOSPHATE NUCLEOTIDASE 1"/>
    <property type="match status" value="1"/>
</dbReference>
<dbReference type="InterPro" id="IPR000760">
    <property type="entry name" value="Inositol_monophosphatase-like"/>
</dbReference>
<dbReference type="AlphaFoldDB" id="A0A6J6E137"/>